<evidence type="ECO:0000313" key="1">
    <source>
        <dbReference type="EMBL" id="HIX50318.1"/>
    </source>
</evidence>
<protein>
    <submittedName>
        <fullName evidence="1">Uncharacterized protein</fullName>
    </submittedName>
</protein>
<dbReference type="EMBL" id="DXEW01000017">
    <property type="protein sequence ID" value="HIX50318.1"/>
    <property type="molecule type" value="Genomic_DNA"/>
</dbReference>
<evidence type="ECO:0000313" key="2">
    <source>
        <dbReference type="Proteomes" id="UP000886847"/>
    </source>
</evidence>
<sequence length="98" mass="11066">MRGKIFNARGGIRDRAAASAIGAQNRIEGRGGNFQSAGLKWTAPAQKFSKNLHKSFPKSRAKIFKIPRRAFPKFRAKIFKKVRAKELTLAGRLVYFFL</sequence>
<organism evidence="1 2">
    <name type="scientific">Candidatus Borkfalkia faecavium</name>
    <dbReference type="NCBI Taxonomy" id="2838508"/>
    <lineage>
        <taxon>Bacteria</taxon>
        <taxon>Bacillati</taxon>
        <taxon>Bacillota</taxon>
        <taxon>Clostridia</taxon>
        <taxon>Christensenellales</taxon>
        <taxon>Christensenellaceae</taxon>
        <taxon>Candidatus Borkfalkia</taxon>
    </lineage>
</organism>
<dbReference type="AlphaFoldDB" id="A0A9D2AUF8"/>
<dbReference type="Proteomes" id="UP000886847">
    <property type="component" value="Unassembled WGS sequence"/>
</dbReference>
<proteinExistence type="predicted"/>
<accession>A0A9D2AUF8</accession>
<reference evidence="1" key="2">
    <citation type="submission" date="2021-04" db="EMBL/GenBank/DDBJ databases">
        <authorList>
            <person name="Gilroy R."/>
        </authorList>
    </citation>
    <scope>NUCLEOTIDE SEQUENCE</scope>
    <source>
        <strain evidence="1">2189</strain>
    </source>
</reference>
<reference evidence="1" key="1">
    <citation type="journal article" date="2021" name="PeerJ">
        <title>Extensive microbial diversity within the chicken gut microbiome revealed by metagenomics and culture.</title>
        <authorList>
            <person name="Gilroy R."/>
            <person name="Ravi A."/>
            <person name="Getino M."/>
            <person name="Pursley I."/>
            <person name="Horton D.L."/>
            <person name="Alikhan N.F."/>
            <person name="Baker D."/>
            <person name="Gharbi K."/>
            <person name="Hall N."/>
            <person name="Watson M."/>
            <person name="Adriaenssens E.M."/>
            <person name="Foster-Nyarko E."/>
            <person name="Jarju S."/>
            <person name="Secka A."/>
            <person name="Antonio M."/>
            <person name="Oren A."/>
            <person name="Chaudhuri R.R."/>
            <person name="La Ragione R."/>
            <person name="Hildebrand F."/>
            <person name="Pallen M.J."/>
        </authorList>
    </citation>
    <scope>NUCLEOTIDE SEQUENCE</scope>
    <source>
        <strain evidence="1">2189</strain>
    </source>
</reference>
<comment type="caution">
    <text evidence="1">The sequence shown here is derived from an EMBL/GenBank/DDBJ whole genome shotgun (WGS) entry which is preliminary data.</text>
</comment>
<gene>
    <name evidence="1" type="ORF">H9851_03445</name>
</gene>
<name>A0A9D2AUF8_9FIRM</name>